<dbReference type="InterPro" id="IPR003644">
    <property type="entry name" value="Calx_beta"/>
</dbReference>
<dbReference type="GO" id="GO:0016020">
    <property type="term" value="C:membrane"/>
    <property type="evidence" value="ECO:0007669"/>
    <property type="project" value="InterPro"/>
</dbReference>
<dbReference type="SUPFAM" id="SSF141072">
    <property type="entry name" value="CalX-like"/>
    <property type="match status" value="1"/>
</dbReference>
<dbReference type="Pfam" id="PF16841">
    <property type="entry name" value="CBM60"/>
    <property type="match status" value="3"/>
</dbReference>
<feature type="domain" description="PA14" evidence="4">
    <location>
        <begin position="546"/>
        <end position="683"/>
    </location>
</feature>
<dbReference type="PROSITE" id="PS51820">
    <property type="entry name" value="PA14"/>
    <property type="match status" value="1"/>
</dbReference>
<protein>
    <recommendedName>
        <fullName evidence="4">PA14 domain-containing protein</fullName>
    </recommendedName>
</protein>
<gene>
    <name evidence="5" type="ORF">PLANPX_1141</name>
</gene>
<reference evidence="6" key="1">
    <citation type="submission" date="2019-10" db="EMBL/GenBank/DDBJ databases">
        <title>Lacipirellula parvula gen. nov., sp. nov., representing a lineage of planctomycetes widespread in freshwater anoxic habitats, and description of the family Lacipirellulaceae.</title>
        <authorList>
            <person name="Dedysh S.N."/>
            <person name="Kulichevskaya I.S."/>
            <person name="Beletsky A.V."/>
            <person name="Rakitin A.L."/>
            <person name="Mardanov A.V."/>
            <person name="Ivanova A.A."/>
            <person name="Saltykova V.X."/>
            <person name="Rijpstra W.I.C."/>
            <person name="Sinninghe Damste J.S."/>
            <person name="Ravin N.V."/>
        </authorList>
    </citation>
    <scope>NUCLEOTIDE SEQUENCE [LARGE SCALE GENOMIC DNA]</scope>
    <source>
        <strain evidence="6">PX69</strain>
    </source>
</reference>
<evidence type="ECO:0000256" key="2">
    <source>
        <dbReference type="ARBA" id="ARBA00022737"/>
    </source>
</evidence>
<dbReference type="PROSITE" id="PS00018">
    <property type="entry name" value="EF_HAND_1"/>
    <property type="match status" value="1"/>
</dbReference>
<organism evidence="5 6">
    <name type="scientific">Lacipirellula parvula</name>
    <dbReference type="NCBI Taxonomy" id="2650471"/>
    <lineage>
        <taxon>Bacteria</taxon>
        <taxon>Pseudomonadati</taxon>
        <taxon>Planctomycetota</taxon>
        <taxon>Planctomycetia</taxon>
        <taxon>Pirellulales</taxon>
        <taxon>Lacipirellulaceae</taxon>
        <taxon>Lacipirellula</taxon>
    </lineage>
</organism>
<dbReference type="AlphaFoldDB" id="A0A5K7XEV5"/>
<dbReference type="Pfam" id="PF07995">
    <property type="entry name" value="GSDH"/>
    <property type="match status" value="2"/>
</dbReference>
<keyword evidence="2" id="KW-0677">Repeat</keyword>
<name>A0A5K7XEV5_9BACT</name>
<evidence type="ECO:0000313" key="5">
    <source>
        <dbReference type="EMBL" id="BBO31529.1"/>
    </source>
</evidence>
<dbReference type="Proteomes" id="UP000326837">
    <property type="component" value="Chromosome"/>
</dbReference>
<dbReference type="Pfam" id="PF03160">
    <property type="entry name" value="Calx-beta"/>
    <property type="match status" value="1"/>
</dbReference>
<sequence length="1270" mass="134489">MRHHRSALNVSTHLSSARKRNLASTPLATRRLAFESLESRRALAATPVTIYAAGSTGSEAFQLQIDGVTVASWTNTRVLTAARTFDAFTYTHPTDVTIDRVRVVFTNDGLTAGGQDRNLTVDGVSLGAAKYETEASTVYSTGTWDAATNGRLPGFRQSETLHYNGYLQFGAAGSTVQVRAAGRTGEEQIQLQVAGQTVATFNNVGGNYATGQFVTFTYSSTTAIPISQLRVVYANDGNTAAGVDRNLRVDAVTLDGIRYETEGPNVFSTGTYVTGQGRVLGKLQTEYLHLNGYFQYGATGSVIEVRAAGRTGEEQMQLQIAGTAVATFNNVAGNYSSGQFQSFVYLHPTTVALKDVRVAYTNDGNSAAGVDRNLRVDGVTLDGTFHQAEAANVYSTGTYIAEVGRVPGLWQSEYLHSNGYFQFASTAVPGVLALGTSLITVNEAAGTVSIPVVRTGGSDGTVGLRYTTVNATALAGSDYTAKSGLVVFAPGETTKSIVVPITDDLLDEISETFNLAVDQSIGGATVNQPRTATITIVDNDGPPDPGNGNGWLAAYYNDHDLSELVFERTDAVIDQNWGGGSPSSSIDGDTFSIRWTGKVEPLYSETYTFRSTADDGVRLWVNNQLIIDQWWDQPATEYSGAIALVAGQRYDIRLEYYENGGQASAKLEWSSPSQARQLVPQSQVYSDPPAPTQNGTFSLQTTVAGLAAPTAIDFDASGRMFISEQRGTVRVVQNGQLLATPFLDITSRVNYMQDRGMLGVAVHPNFPATPYIYVSYTYDPAETLSRTGLAGPDGSGNRVARVSRFTADPATGFNTAIAGSEVVLVGTNSTWANISHPELDSTEDMSLAPSGGLNGEMRDILVADSRSHTVGNVAFGPDGKLYVSNGDGASFGRVDPRAARTLSLDSLSGKLLRIDPITGAGLADNPFFNGDAGANRSKVFDYGLRNPFRFAFEPTTGLPYISDVGWNTWEEINVGRGKNFGWPFYEGGSGVSNQTGGYKDLGEAQAYYASGATVSASLWARTHSAGAVAIVAGDFYTGNVYPSSYQNALFLSDFGDNQLRVLRTNAGGGLQSVTAVGLNIGPVVEMSMGRDGYLYLANLASGTVSRLLFTPASASLMAAEAPATTPLSGDLSGDGVVDGADFLAWQRGYDGNATAAATLESWKANFGSTVSNVGETSLSAASVESESVAAAGLNADLYWLAFEADESSPKAAAVVEESAVGVVQSPTYAPFAMPSLKADEESSLIASADEAFDAWEEEEFDFSAPLLSAN</sequence>
<keyword evidence="6" id="KW-1185">Reference proteome</keyword>
<dbReference type="InterPro" id="IPR031768">
    <property type="entry name" value="CBM60_xylan-bd"/>
</dbReference>
<dbReference type="Gene3D" id="2.60.120.380">
    <property type="match status" value="1"/>
</dbReference>
<dbReference type="PANTHER" id="PTHR19328:SF13">
    <property type="entry name" value="HIPL1 PROTEIN"/>
    <property type="match status" value="1"/>
</dbReference>
<dbReference type="SUPFAM" id="SSF50952">
    <property type="entry name" value="Soluble quinoprotein glucose dehydrogenase"/>
    <property type="match status" value="1"/>
</dbReference>
<dbReference type="InterPro" id="IPR018247">
    <property type="entry name" value="EF_Hand_1_Ca_BS"/>
</dbReference>
<dbReference type="SMART" id="SM00758">
    <property type="entry name" value="PA14"/>
    <property type="match status" value="1"/>
</dbReference>
<keyword evidence="3" id="KW-0106">Calcium</keyword>
<evidence type="ECO:0000256" key="3">
    <source>
        <dbReference type="ARBA" id="ARBA00022837"/>
    </source>
</evidence>
<dbReference type="InterPro" id="IPR011041">
    <property type="entry name" value="Quinoprot_gluc/sorb_DH_b-prop"/>
</dbReference>
<dbReference type="Gene3D" id="2.60.40.2030">
    <property type="match status" value="1"/>
</dbReference>
<dbReference type="KEGG" id="lpav:PLANPX_1141"/>
<dbReference type="InterPro" id="IPR011042">
    <property type="entry name" value="6-blade_b-propeller_TolB-like"/>
</dbReference>
<proteinExistence type="predicted"/>
<dbReference type="RefSeq" id="WP_152097664.1">
    <property type="nucleotide sequence ID" value="NZ_AP021861.1"/>
</dbReference>
<accession>A0A5K7XEV5</accession>
<dbReference type="InterPro" id="IPR038081">
    <property type="entry name" value="CalX-like_sf"/>
</dbReference>
<dbReference type="InterPro" id="IPR012938">
    <property type="entry name" value="Glc/Sorbosone_DH"/>
</dbReference>
<dbReference type="PANTHER" id="PTHR19328">
    <property type="entry name" value="HEDGEHOG-INTERACTING PROTEIN"/>
    <property type="match status" value="1"/>
</dbReference>
<dbReference type="GO" id="GO:0007154">
    <property type="term" value="P:cell communication"/>
    <property type="evidence" value="ECO:0007669"/>
    <property type="project" value="InterPro"/>
</dbReference>
<dbReference type="InterPro" id="IPR011658">
    <property type="entry name" value="PA14_dom"/>
</dbReference>
<dbReference type="EMBL" id="AP021861">
    <property type="protein sequence ID" value="BBO31529.1"/>
    <property type="molecule type" value="Genomic_DNA"/>
</dbReference>
<evidence type="ECO:0000256" key="1">
    <source>
        <dbReference type="ARBA" id="ARBA00022729"/>
    </source>
</evidence>
<evidence type="ECO:0000259" key="4">
    <source>
        <dbReference type="PROSITE" id="PS51820"/>
    </source>
</evidence>
<dbReference type="SMART" id="SM00237">
    <property type="entry name" value="Calx_beta"/>
    <property type="match status" value="1"/>
</dbReference>
<dbReference type="Gene3D" id="2.120.10.30">
    <property type="entry name" value="TolB, C-terminal domain"/>
    <property type="match status" value="1"/>
</dbReference>
<dbReference type="SUPFAM" id="SSF56988">
    <property type="entry name" value="Anthrax protective antigen"/>
    <property type="match status" value="1"/>
</dbReference>
<dbReference type="Gene3D" id="2.60.60.40">
    <property type="match status" value="3"/>
</dbReference>
<evidence type="ECO:0000313" key="6">
    <source>
        <dbReference type="Proteomes" id="UP000326837"/>
    </source>
</evidence>
<dbReference type="Pfam" id="PF07691">
    <property type="entry name" value="PA14"/>
    <property type="match status" value="1"/>
</dbReference>
<dbReference type="InterPro" id="IPR037524">
    <property type="entry name" value="PA14/GLEYA"/>
</dbReference>
<keyword evidence="1" id="KW-0732">Signal</keyword>